<organism evidence="1 2">
    <name type="scientific">Vibrio nigripulchritudo SOn1</name>
    <dbReference type="NCBI Taxonomy" id="1238450"/>
    <lineage>
        <taxon>Bacteria</taxon>
        <taxon>Pseudomonadati</taxon>
        <taxon>Pseudomonadota</taxon>
        <taxon>Gammaproteobacteria</taxon>
        <taxon>Vibrionales</taxon>
        <taxon>Vibrionaceae</taxon>
        <taxon>Vibrio</taxon>
    </lineage>
</organism>
<gene>
    <name evidence="1" type="ORF">VIBNISOn1_500003</name>
</gene>
<evidence type="ECO:0008006" key="3">
    <source>
        <dbReference type="Google" id="ProtNLM"/>
    </source>
</evidence>
<evidence type="ECO:0000313" key="2">
    <source>
        <dbReference type="Proteomes" id="UP000018211"/>
    </source>
</evidence>
<comment type="caution">
    <text evidence="1">The sequence shown here is derived from an EMBL/GenBank/DDBJ whole genome shotgun (WGS) entry which is preliminary data.</text>
</comment>
<dbReference type="Gene3D" id="3.40.50.1820">
    <property type="entry name" value="alpha/beta hydrolase"/>
    <property type="match status" value="1"/>
</dbReference>
<protein>
    <recommendedName>
        <fullName evidence="3">Alpha/beta hydrolase</fullName>
    </recommendedName>
</protein>
<dbReference type="EMBL" id="CAOF01000143">
    <property type="protein sequence ID" value="CCO48381.1"/>
    <property type="molecule type" value="Genomic_DNA"/>
</dbReference>
<dbReference type="GO" id="GO:0016787">
    <property type="term" value="F:hydrolase activity"/>
    <property type="evidence" value="ECO:0007669"/>
    <property type="project" value="InterPro"/>
</dbReference>
<sequence>MTTIILVPGYTNAGPQHWQTFIERKYQNVVRVQQENWDMPERDKWVNALEKTITSIDSKVVLVGHSCGAVTITQWSSMFSSNKVIGALLVAPADVDSPSAISEIHTLRPLTFKPLPFPSILVTSDNDEHLSLERAHLFAKSWGSEIVEIPGAGHIHTNAGYGEWIAGEKLIEKLLGSKLLKKSQDQSQSLLV</sequence>
<dbReference type="Pfam" id="PF06821">
    <property type="entry name" value="Ser_hydrolase"/>
    <property type="match status" value="1"/>
</dbReference>
<evidence type="ECO:0000313" key="1">
    <source>
        <dbReference type="EMBL" id="CCO48381.1"/>
    </source>
</evidence>
<dbReference type="RefSeq" id="WP_022612874.1">
    <property type="nucleotide sequence ID" value="NZ_LK391965.1"/>
</dbReference>
<dbReference type="SUPFAM" id="SSF53474">
    <property type="entry name" value="alpha/beta-Hydrolases"/>
    <property type="match status" value="1"/>
</dbReference>
<accession>A0AAV2VUS4</accession>
<name>A0AAV2VUS4_9VIBR</name>
<proteinExistence type="predicted"/>
<dbReference type="AlphaFoldDB" id="A0AAV2VUS4"/>
<reference evidence="1 2" key="1">
    <citation type="journal article" date="2013" name="ISME J.">
        <title>Comparative genomics of pathogenic lineages of Vibrio nigripulchritudo identifies virulence-associated traits.</title>
        <authorList>
            <person name="Goudenege D."/>
            <person name="Labreuche Y."/>
            <person name="Krin E."/>
            <person name="Ansquer D."/>
            <person name="Mangenot S."/>
            <person name="Calteau A."/>
            <person name="Medigue C."/>
            <person name="Mazel D."/>
            <person name="Polz M.F."/>
            <person name="Le Roux F."/>
        </authorList>
    </citation>
    <scope>NUCLEOTIDE SEQUENCE [LARGE SCALE GENOMIC DNA]</scope>
    <source>
        <strain evidence="1 2">SOn1</strain>
    </source>
</reference>
<dbReference type="InterPro" id="IPR010662">
    <property type="entry name" value="RBBP9/YdeN"/>
</dbReference>
<dbReference type="Proteomes" id="UP000018211">
    <property type="component" value="Unassembled WGS sequence"/>
</dbReference>
<dbReference type="InterPro" id="IPR029058">
    <property type="entry name" value="AB_hydrolase_fold"/>
</dbReference>